<evidence type="ECO:0000256" key="1">
    <source>
        <dbReference type="SAM" id="MobiDB-lite"/>
    </source>
</evidence>
<feature type="chain" id="PRO_5037287659" evidence="2">
    <location>
        <begin position="19"/>
        <end position="730"/>
    </location>
</feature>
<evidence type="ECO:0000313" key="3">
    <source>
        <dbReference type="EMBL" id="GGF41834.1"/>
    </source>
</evidence>
<reference evidence="3" key="1">
    <citation type="journal article" date="2014" name="Int. J. Syst. Evol. Microbiol.">
        <title>Complete genome sequence of Corynebacterium casei LMG S-19264T (=DSM 44701T), isolated from a smear-ripened cheese.</title>
        <authorList>
            <consortium name="US DOE Joint Genome Institute (JGI-PGF)"/>
            <person name="Walter F."/>
            <person name="Albersmeier A."/>
            <person name="Kalinowski J."/>
            <person name="Ruckert C."/>
        </authorList>
    </citation>
    <scope>NUCLEOTIDE SEQUENCE</scope>
    <source>
        <strain evidence="3">CGMCC 1.16067</strain>
    </source>
</reference>
<name>A0A917BGS9_9ACTN</name>
<feature type="region of interest" description="Disordered" evidence="1">
    <location>
        <begin position="175"/>
        <end position="195"/>
    </location>
</feature>
<keyword evidence="2" id="KW-0732">Signal</keyword>
<dbReference type="Proteomes" id="UP000649179">
    <property type="component" value="Unassembled WGS sequence"/>
</dbReference>
<gene>
    <name evidence="3" type="ORF">GCM10011519_14550</name>
</gene>
<proteinExistence type="predicted"/>
<feature type="signal peptide" evidence="2">
    <location>
        <begin position="1"/>
        <end position="18"/>
    </location>
</feature>
<evidence type="ECO:0000313" key="4">
    <source>
        <dbReference type="Proteomes" id="UP000649179"/>
    </source>
</evidence>
<reference evidence="3" key="2">
    <citation type="submission" date="2020-09" db="EMBL/GenBank/DDBJ databases">
        <authorList>
            <person name="Sun Q."/>
            <person name="Zhou Y."/>
        </authorList>
    </citation>
    <scope>NUCLEOTIDE SEQUENCE</scope>
    <source>
        <strain evidence="3">CGMCC 1.16067</strain>
    </source>
</reference>
<dbReference type="EMBL" id="BMKQ01000001">
    <property type="protein sequence ID" value="GGF41834.1"/>
    <property type="molecule type" value="Genomic_DNA"/>
</dbReference>
<sequence length="730" mass="73685">MVLTLTALLLGGLAPATAGTTRSGEAPAAEPSAGVFHPVPARRVLDTYVNASPARPAPGQAVTTGFGGAVPDDATAVVLNLTVRGPRTPGHLTAWPHGAPQPAVSSLNFAAGQTVANAVVVRPGDDGTVDVLNGSTGALDVVVDVTGYFAPPAPGADPAAGRFVAGTPARVLDTRESSGTVPAGGTRSVPVAGRDGVPQAGASAVLLNLTTTRAAAAGYLTAWGDGARPGTSSVVFGAGSTTATLALVPLGEDGHVSLFNGSTKPVDVVADVAGYVEGGSAAPGDGSIVPVTPTRFLDTRSAKGAPTPAARHSADVKVLGTAGVPAREVSAVVVSLTATREQKPGYLTAYATGESSAGVSTLNFIAARTVGNLAVVPVGSDGRISVLNGSAGRADIVGDVVGYVAQPAGSQDPAPGLTDCWAAGRCVSLQSTGGHVAALATDGTGRHAVPGATSAGFLSCPTATCQMLEVDDRPSRSWTFHTRAVDGSWTSRVVKTNPPANPNDPPYYDSPTVYTGFTCSALDECVLVGYYDDTVVRGGERYVISGKTFTASSSAGEYGRVACRGVGDCVATKSDGFGFDGGLSYFRGGSWTDTDSTGPDKGHLDSVACMPGGPCLAAVYYNGTTSPTPVDRIDSQQVTRIADVPLQEPVELACSATACHALGLVDGRLAAAVSDGSTWTRQDLPSTPQRASGDVRQLLCSRDDYCVARGSAPAEQLIYAGGRWRTSPSY</sequence>
<accession>A0A917BGS9</accession>
<protein>
    <submittedName>
        <fullName evidence="3">Uncharacterized protein</fullName>
    </submittedName>
</protein>
<dbReference type="AlphaFoldDB" id="A0A917BGS9"/>
<comment type="caution">
    <text evidence="3">The sequence shown here is derived from an EMBL/GenBank/DDBJ whole genome shotgun (WGS) entry which is preliminary data.</text>
</comment>
<evidence type="ECO:0000256" key="2">
    <source>
        <dbReference type="SAM" id="SignalP"/>
    </source>
</evidence>
<organism evidence="3 4">
    <name type="scientific">Marmoricola endophyticus</name>
    <dbReference type="NCBI Taxonomy" id="2040280"/>
    <lineage>
        <taxon>Bacteria</taxon>
        <taxon>Bacillati</taxon>
        <taxon>Actinomycetota</taxon>
        <taxon>Actinomycetes</taxon>
        <taxon>Propionibacteriales</taxon>
        <taxon>Nocardioidaceae</taxon>
        <taxon>Marmoricola</taxon>
    </lineage>
</organism>
<keyword evidence="4" id="KW-1185">Reference proteome</keyword>